<comment type="caution">
    <text evidence="2">The sequence shown here is derived from an EMBL/GenBank/DDBJ whole genome shotgun (WGS) entry which is preliminary data.</text>
</comment>
<dbReference type="Proteomes" id="UP000004221">
    <property type="component" value="Unassembled WGS sequence"/>
</dbReference>
<accession>I4EE58</accession>
<dbReference type="AlphaFoldDB" id="I4EE58"/>
<proteinExistence type="predicted"/>
<evidence type="ECO:0000313" key="3">
    <source>
        <dbReference type="Proteomes" id="UP000004221"/>
    </source>
</evidence>
<sequence>MIGYLYLTGYHNPVHRPCAVLAHRPFGGVRTYALRTVPRAKLNPSDVPIDDHRVRISPVQPGKSTTMGHQDDDLSGCSYH</sequence>
<feature type="region of interest" description="Disordered" evidence="1">
    <location>
        <begin position="44"/>
        <end position="80"/>
    </location>
</feature>
<evidence type="ECO:0000256" key="1">
    <source>
        <dbReference type="SAM" id="MobiDB-lite"/>
    </source>
</evidence>
<dbReference type="EMBL" id="CAGS01000082">
    <property type="protein sequence ID" value="CCF82970.1"/>
    <property type="molecule type" value="Genomic_DNA"/>
</dbReference>
<protein>
    <submittedName>
        <fullName evidence="2">Uncharacterized protein</fullName>
    </submittedName>
</protein>
<organism evidence="2 3">
    <name type="scientific">Nitrolancea hollandica Lb</name>
    <dbReference type="NCBI Taxonomy" id="1129897"/>
    <lineage>
        <taxon>Bacteria</taxon>
        <taxon>Pseudomonadati</taxon>
        <taxon>Thermomicrobiota</taxon>
        <taxon>Thermomicrobia</taxon>
        <taxon>Sphaerobacterales</taxon>
        <taxon>Sphaerobacterineae</taxon>
        <taxon>Sphaerobacteraceae</taxon>
        <taxon>Nitrolancea</taxon>
    </lineage>
</organism>
<reference evidence="2 3" key="1">
    <citation type="journal article" date="2012" name="ISME J.">
        <title>Nitrification expanded: discovery, physiology and genomics of a nitrite-oxidizing bacterium from the phylum Chloroflexi.</title>
        <authorList>
            <person name="Sorokin D.Y."/>
            <person name="Lucker S."/>
            <person name="Vejmelkova D."/>
            <person name="Kostrikina N.A."/>
            <person name="Kleerebezem R."/>
            <person name="Rijpstra W.I."/>
            <person name="Damste J.S."/>
            <person name="Le Paslier D."/>
            <person name="Muyzer G."/>
            <person name="Wagner M."/>
            <person name="van Loosdrecht M.C."/>
            <person name="Daims H."/>
        </authorList>
    </citation>
    <scope>NUCLEOTIDE SEQUENCE [LARGE SCALE GENOMIC DNA]</scope>
    <source>
        <strain evidence="3">none</strain>
    </source>
</reference>
<evidence type="ECO:0000313" key="2">
    <source>
        <dbReference type="EMBL" id="CCF82970.1"/>
    </source>
</evidence>
<keyword evidence="3" id="KW-1185">Reference proteome</keyword>
<name>I4EE58_9BACT</name>
<gene>
    <name evidence="2" type="ORF">NITHO_1720010</name>
</gene>